<keyword evidence="2" id="KW-0812">Transmembrane</keyword>
<dbReference type="AlphaFoldDB" id="A0AAV4RJQ3"/>
<accession>A0AAV4RJQ3</accession>
<proteinExistence type="predicted"/>
<protein>
    <submittedName>
        <fullName evidence="3">Uncharacterized protein</fullName>
    </submittedName>
</protein>
<reference evidence="3 4" key="1">
    <citation type="submission" date="2021-06" db="EMBL/GenBank/DDBJ databases">
        <title>Caerostris extrusa draft genome.</title>
        <authorList>
            <person name="Kono N."/>
            <person name="Arakawa K."/>
        </authorList>
    </citation>
    <scope>NUCLEOTIDE SEQUENCE [LARGE SCALE GENOMIC DNA]</scope>
</reference>
<evidence type="ECO:0000313" key="4">
    <source>
        <dbReference type="Proteomes" id="UP001054945"/>
    </source>
</evidence>
<sequence>MLSDTTSSMLSDNSTSLSTLESSNSLPVILKVTLGGKCVHYLHFRQRVFLLIFSRSLREKRRNNNRYRVIDIILASLAILALCRSVLLGPTQTVSFISGKLLRMRYNKGNFCHTDV</sequence>
<feature type="transmembrane region" description="Helical" evidence="2">
    <location>
        <begin position="67"/>
        <end position="87"/>
    </location>
</feature>
<keyword evidence="2" id="KW-0472">Membrane</keyword>
<evidence type="ECO:0000256" key="2">
    <source>
        <dbReference type="SAM" id="Phobius"/>
    </source>
</evidence>
<dbReference type="Proteomes" id="UP001054945">
    <property type="component" value="Unassembled WGS sequence"/>
</dbReference>
<feature type="region of interest" description="Disordered" evidence="1">
    <location>
        <begin position="1"/>
        <end position="20"/>
    </location>
</feature>
<evidence type="ECO:0000313" key="3">
    <source>
        <dbReference type="EMBL" id="GIY20717.1"/>
    </source>
</evidence>
<keyword evidence="4" id="KW-1185">Reference proteome</keyword>
<gene>
    <name evidence="3" type="ORF">CEXT_548761</name>
</gene>
<keyword evidence="2" id="KW-1133">Transmembrane helix</keyword>
<comment type="caution">
    <text evidence="3">The sequence shown here is derived from an EMBL/GenBank/DDBJ whole genome shotgun (WGS) entry which is preliminary data.</text>
</comment>
<name>A0AAV4RJQ3_CAEEX</name>
<dbReference type="EMBL" id="BPLR01007925">
    <property type="protein sequence ID" value="GIY20717.1"/>
    <property type="molecule type" value="Genomic_DNA"/>
</dbReference>
<evidence type="ECO:0000256" key="1">
    <source>
        <dbReference type="SAM" id="MobiDB-lite"/>
    </source>
</evidence>
<organism evidence="3 4">
    <name type="scientific">Caerostris extrusa</name>
    <name type="common">Bark spider</name>
    <name type="synonym">Caerostris bankana</name>
    <dbReference type="NCBI Taxonomy" id="172846"/>
    <lineage>
        <taxon>Eukaryota</taxon>
        <taxon>Metazoa</taxon>
        <taxon>Ecdysozoa</taxon>
        <taxon>Arthropoda</taxon>
        <taxon>Chelicerata</taxon>
        <taxon>Arachnida</taxon>
        <taxon>Araneae</taxon>
        <taxon>Araneomorphae</taxon>
        <taxon>Entelegynae</taxon>
        <taxon>Araneoidea</taxon>
        <taxon>Araneidae</taxon>
        <taxon>Caerostris</taxon>
    </lineage>
</organism>